<sequence length="136" mass="15059">MFERIDGMRTIEFGTPGASREKLVNLILHGQKRATAGLLIGDYESEGEPIEHVGELLAIVDNDVKHVGTMKVTRVEVLRFADVPDELALAEAEGDMNAADFRASHLAYWTRVGESVTDDTLIVTVYFDLLPEITRS</sequence>
<dbReference type="InterPro" id="IPR009326">
    <property type="entry name" value="DUF984"/>
</dbReference>
<dbReference type="InterPro" id="IPR015947">
    <property type="entry name" value="PUA-like_sf"/>
</dbReference>
<evidence type="ECO:0000313" key="2">
    <source>
        <dbReference type="EMBL" id="CAB5056380.1"/>
    </source>
</evidence>
<dbReference type="PANTHER" id="PTHR39203:SF1">
    <property type="entry name" value="CYTOPLASMIC PROTEIN"/>
    <property type="match status" value="1"/>
</dbReference>
<dbReference type="Pfam" id="PF04266">
    <property type="entry name" value="ASCH"/>
    <property type="match status" value="1"/>
</dbReference>
<dbReference type="SUPFAM" id="SSF88697">
    <property type="entry name" value="PUA domain-like"/>
    <property type="match status" value="1"/>
</dbReference>
<feature type="domain" description="ASCH" evidence="1">
    <location>
        <begin position="11"/>
        <end position="131"/>
    </location>
</feature>
<dbReference type="Gene3D" id="3.10.400.10">
    <property type="entry name" value="Sulfate adenylyltransferase"/>
    <property type="match status" value="1"/>
</dbReference>
<protein>
    <submittedName>
        <fullName evidence="2">Unannotated protein</fullName>
    </submittedName>
</protein>
<name>A0A6J7TTC8_9ZZZZ</name>
<dbReference type="SMART" id="SM01022">
    <property type="entry name" value="ASCH"/>
    <property type="match status" value="1"/>
</dbReference>
<proteinExistence type="predicted"/>
<reference evidence="2" key="1">
    <citation type="submission" date="2020-05" db="EMBL/GenBank/DDBJ databases">
        <authorList>
            <person name="Chiriac C."/>
            <person name="Salcher M."/>
            <person name="Ghai R."/>
            <person name="Kavagutti S V."/>
        </authorList>
    </citation>
    <scope>NUCLEOTIDE SEQUENCE</scope>
</reference>
<evidence type="ECO:0000259" key="1">
    <source>
        <dbReference type="SMART" id="SM01022"/>
    </source>
</evidence>
<accession>A0A6J7TTC8</accession>
<organism evidence="2">
    <name type="scientific">freshwater metagenome</name>
    <dbReference type="NCBI Taxonomy" id="449393"/>
    <lineage>
        <taxon>unclassified sequences</taxon>
        <taxon>metagenomes</taxon>
        <taxon>ecological metagenomes</taxon>
    </lineage>
</organism>
<dbReference type="InterPro" id="IPR007374">
    <property type="entry name" value="ASCH_domain"/>
</dbReference>
<dbReference type="AlphaFoldDB" id="A0A6J7TTC8"/>
<dbReference type="EMBL" id="CAFBQH010000123">
    <property type="protein sequence ID" value="CAB5056380.1"/>
    <property type="molecule type" value="Genomic_DNA"/>
</dbReference>
<dbReference type="PANTHER" id="PTHR39203">
    <property type="entry name" value="CYTOPLASMIC PROTEIN-RELATED"/>
    <property type="match status" value="1"/>
</dbReference>
<gene>
    <name evidence="2" type="ORF">UFOPK4293_01495</name>
</gene>